<organism evidence="6 7">
    <name type="scientific">Roseovarius pacificus</name>
    <dbReference type="NCBI Taxonomy" id="337701"/>
    <lineage>
        <taxon>Bacteria</taxon>
        <taxon>Pseudomonadati</taxon>
        <taxon>Pseudomonadota</taxon>
        <taxon>Alphaproteobacteria</taxon>
        <taxon>Rhodobacterales</taxon>
        <taxon>Roseobacteraceae</taxon>
        <taxon>Roseovarius</taxon>
    </lineage>
</organism>
<evidence type="ECO:0000313" key="6">
    <source>
        <dbReference type="EMBL" id="SHL18197.1"/>
    </source>
</evidence>
<dbReference type="GO" id="GO:1902201">
    <property type="term" value="P:negative regulation of bacterial-type flagellum-dependent cell motility"/>
    <property type="evidence" value="ECO:0007669"/>
    <property type="project" value="TreeGrafter"/>
</dbReference>
<sequence length="463" mass="50551">MSGKILVVDGLATNRIVLKVKLATAYYEVIQAANGADALSLAQRERPDLILLSAQLPDQRGSDFLTALKGRLGRETPPAIMFLTEDNSQTRLDALKGGAADILVKPVEEQVLLARLRSLLRQHQAARDMRMHLEGANEFGFSEASGRFRIPGRIGLVSGRNTATLQFQNDLRAMSQHRVMSLDPEGALSSPGPGEGPDVYLLWVSASNADEMRGLITKLRAAPHSRHRPVMVVLAPDASEQMASALDLGADDAMQDMQDMRELALRIDRQVNEMRCAESMRKHLRHSLKAAMVDPLTGLYNRRYALPYLDKLIDAAHCENRSYAVMVADLDYFKLVNDRYGHAAGDAVLNHVARILKSCLRPDDMIARIGGEEFLIVVPNSSPAAARELASHLCDTVRKCPVHTVAGAPPVTVTVSIGVMLGHPLPDGAKPNAHTLLDEADRALYRSKSIGRDTVTFGPRTAA</sequence>
<dbReference type="NCBIfam" id="TIGR00254">
    <property type="entry name" value="GGDEF"/>
    <property type="match status" value="1"/>
</dbReference>
<dbReference type="OrthoDB" id="9812260at2"/>
<dbReference type="GO" id="GO:0052621">
    <property type="term" value="F:diguanylate cyclase activity"/>
    <property type="evidence" value="ECO:0007669"/>
    <property type="project" value="UniProtKB-EC"/>
</dbReference>
<evidence type="ECO:0000256" key="3">
    <source>
        <dbReference type="PROSITE-ProRule" id="PRU00169"/>
    </source>
</evidence>
<dbReference type="GO" id="GO:0043709">
    <property type="term" value="P:cell adhesion involved in single-species biofilm formation"/>
    <property type="evidence" value="ECO:0007669"/>
    <property type="project" value="TreeGrafter"/>
</dbReference>
<feature type="domain" description="Response regulatory" evidence="4">
    <location>
        <begin position="4"/>
        <end position="120"/>
    </location>
</feature>
<comment type="caution">
    <text evidence="3">Lacks conserved residue(s) required for the propagation of feature annotation.</text>
</comment>
<evidence type="ECO:0000256" key="2">
    <source>
        <dbReference type="ARBA" id="ARBA00034247"/>
    </source>
</evidence>
<keyword evidence="7" id="KW-1185">Reference proteome</keyword>
<dbReference type="Pfam" id="PF00072">
    <property type="entry name" value="Response_reg"/>
    <property type="match status" value="1"/>
</dbReference>
<dbReference type="CDD" id="cd01949">
    <property type="entry name" value="GGDEF"/>
    <property type="match status" value="1"/>
</dbReference>
<reference evidence="6 7" key="1">
    <citation type="submission" date="2016-11" db="EMBL/GenBank/DDBJ databases">
        <authorList>
            <person name="Jaros S."/>
            <person name="Januszkiewicz K."/>
            <person name="Wedrychowicz H."/>
        </authorList>
    </citation>
    <scope>NUCLEOTIDE SEQUENCE [LARGE SCALE GENOMIC DNA]</scope>
    <source>
        <strain evidence="6 7">DSM 29589</strain>
    </source>
</reference>
<dbReference type="InterPro" id="IPR043128">
    <property type="entry name" value="Rev_trsase/Diguanyl_cyclase"/>
</dbReference>
<evidence type="ECO:0000256" key="1">
    <source>
        <dbReference type="ARBA" id="ARBA00012528"/>
    </source>
</evidence>
<accession>A0A1M6YIX8</accession>
<dbReference type="InterPro" id="IPR029787">
    <property type="entry name" value="Nucleotide_cyclase"/>
</dbReference>
<dbReference type="Proteomes" id="UP000183974">
    <property type="component" value="Unassembled WGS sequence"/>
</dbReference>
<dbReference type="PROSITE" id="PS50887">
    <property type="entry name" value="GGDEF"/>
    <property type="match status" value="1"/>
</dbReference>
<dbReference type="PANTHER" id="PTHR45138">
    <property type="entry name" value="REGULATORY COMPONENTS OF SENSORY TRANSDUCTION SYSTEM"/>
    <property type="match status" value="1"/>
</dbReference>
<dbReference type="PROSITE" id="PS50110">
    <property type="entry name" value="RESPONSE_REGULATORY"/>
    <property type="match status" value="1"/>
</dbReference>
<dbReference type="InterPro" id="IPR011006">
    <property type="entry name" value="CheY-like_superfamily"/>
</dbReference>
<feature type="domain" description="GGDEF" evidence="5">
    <location>
        <begin position="321"/>
        <end position="460"/>
    </location>
</feature>
<evidence type="ECO:0000259" key="5">
    <source>
        <dbReference type="PROSITE" id="PS50887"/>
    </source>
</evidence>
<dbReference type="InterPro" id="IPR050469">
    <property type="entry name" value="Diguanylate_Cyclase"/>
</dbReference>
<comment type="catalytic activity">
    <reaction evidence="2">
        <text>2 GTP = 3',3'-c-di-GMP + 2 diphosphate</text>
        <dbReference type="Rhea" id="RHEA:24898"/>
        <dbReference type="ChEBI" id="CHEBI:33019"/>
        <dbReference type="ChEBI" id="CHEBI:37565"/>
        <dbReference type="ChEBI" id="CHEBI:58805"/>
        <dbReference type="EC" id="2.7.7.65"/>
    </reaction>
</comment>
<dbReference type="SMART" id="SM00267">
    <property type="entry name" value="GGDEF"/>
    <property type="match status" value="1"/>
</dbReference>
<dbReference type="SMART" id="SM00448">
    <property type="entry name" value="REC"/>
    <property type="match status" value="1"/>
</dbReference>
<dbReference type="SUPFAM" id="SSF52172">
    <property type="entry name" value="CheY-like"/>
    <property type="match status" value="2"/>
</dbReference>
<protein>
    <recommendedName>
        <fullName evidence="1">diguanylate cyclase</fullName>
        <ecNumber evidence="1">2.7.7.65</ecNumber>
    </recommendedName>
</protein>
<dbReference type="Gene3D" id="3.40.50.2300">
    <property type="match status" value="1"/>
</dbReference>
<dbReference type="RefSeq" id="WP_073033125.1">
    <property type="nucleotide sequence ID" value="NZ_BMLR01000001.1"/>
</dbReference>
<dbReference type="EMBL" id="FRBR01000001">
    <property type="protein sequence ID" value="SHL18197.1"/>
    <property type="molecule type" value="Genomic_DNA"/>
</dbReference>
<dbReference type="SUPFAM" id="SSF55073">
    <property type="entry name" value="Nucleotide cyclase"/>
    <property type="match status" value="1"/>
</dbReference>
<evidence type="ECO:0000313" key="7">
    <source>
        <dbReference type="Proteomes" id="UP000183974"/>
    </source>
</evidence>
<proteinExistence type="predicted"/>
<gene>
    <name evidence="6" type="ORF">SAMN05444398_101886</name>
</gene>
<dbReference type="Gene3D" id="3.30.70.270">
    <property type="match status" value="1"/>
</dbReference>
<dbReference type="EC" id="2.7.7.65" evidence="1"/>
<name>A0A1M6YIX8_9RHOB</name>
<dbReference type="FunFam" id="3.30.70.270:FF:000001">
    <property type="entry name" value="Diguanylate cyclase domain protein"/>
    <property type="match status" value="1"/>
</dbReference>
<dbReference type="Pfam" id="PF00990">
    <property type="entry name" value="GGDEF"/>
    <property type="match status" value="1"/>
</dbReference>
<dbReference type="InterPro" id="IPR000160">
    <property type="entry name" value="GGDEF_dom"/>
</dbReference>
<dbReference type="STRING" id="337701.SAMN05444398_101886"/>
<dbReference type="AlphaFoldDB" id="A0A1M6YIX8"/>
<dbReference type="GO" id="GO:0005886">
    <property type="term" value="C:plasma membrane"/>
    <property type="evidence" value="ECO:0007669"/>
    <property type="project" value="TreeGrafter"/>
</dbReference>
<dbReference type="PANTHER" id="PTHR45138:SF9">
    <property type="entry name" value="DIGUANYLATE CYCLASE DGCM-RELATED"/>
    <property type="match status" value="1"/>
</dbReference>
<dbReference type="InterPro" id="IPR001789">
    <property type="entry name" value="Sig_transdc_resp-reg_receiver"/>
</dbReference>
<dbReference type="GO" id="GO:0000160">
    <property type="term" value="P:phosphorelay signal transduction system"/>
    <property type="evidence" value="ECO:0007669"/>
    <property type="project" value="InterPro"/>
</dbReference>
<evidence type="ECO:0000259" key="4">
    <source>
        <dbReference type="PROSITE" id="PS50110"/>
    </source>
</evidence>